<sequence length="105" mass="12010">MSKRMDFHAYLLRCTDDSYYAGHTDNLDQRLAQHQSGSFGGYTAVRRPVTLVWSDRFGTRDEAFAAERQIKGWSRAKKEALIAGDWERVKVLARNRQDDPSTNSG</sequence>
<dbReference type="RefSeq" id="WP_336927052.1">
    <property type="nucleotide sequence ID" value="NZ_JBANRO010000011.1"/>
</dbReference>
<dbReference type="PANTHER" id="PTHR34477">
    <property type="entry name" value="UPF0213 PROTEIN YHBQ"/>
    <property type="match status" value="1"/>
</dbReference>
<protein>
    <submittedName>
        <fullName evidence="3">GIY-YIG nuclease family protein</fullName>
    </submittedName>
</protein>
<dbReference type="Gene3D" id="3.40.1440.10">
    <property type="entry name" value="GIY-YIG endonuclease"/>
    <property type="match status" value="1"/>
</dbReference>
<comment type="similarity">
    <text evidence="1">Belongs to the UPF0213 family.</text>
</comment>
<dbReference type="PANTHER" id="PTHR34477:SF1">
    <property type="entry name" value="UPF0213 PROTEIN YHBQ"/>
    <property type="match status" value="1"/>
</dbReference>
<dbReference type="Pfam" id="PF01541">
    <property type="entry name" value="GIY-YIG"/>
    <property type="match status" value="1"/>
</dbReference>
<reference evidence="4" key="1">
    <citation type="journal article" date="2019" name="Int. J. Syst. Evol. Microbiol.">
        <title>The Global Catalogue of Microorganisms (GCM) 10K type strain sequencing project: providing services to taxonomists for standard genome sequencing and annotation.</title>
        <authorList>
            <consortium name="The Broad Institute Genomics Platform"/>
            <consortium name="The Broad Institute Genome Sequencing Center for Infectious Disease"/>
            <person name="Wu L."/>
            <person name="Ma J."/>
        </authorList>
    </citation>
    <scope>NUCLEOTIDE SEQUENCE [LARGE SCALE GENOMIC DNA]</scope>
    <source>
        <strain evidence="4">KCTC 52607</strain>
    </source>
</reference>
<dbReference type="InterPro" id="IPR035901">
    <property type="entry name" value="GIY-YIG_endonuc_sf"/>
</dbReference>
<dbReference type="EMBL" id="JBHRST010000007">
    <property type="protein sequence ID" value="MFC3097184.1"/>
    <property type="molecule type" value="Genomic_DNA"/>
</dbReference>
<name>A0ABV7E5M6_9SPHN</name>
<evidence type="ECO:0000259" key="2">
    <source>
        <dbReference type="PROSITE" id="PS50164"/>
    </source>
</evidence>
<dbReference type="CDD" id="cd10456">
    <property type="entry name" value="GIY-YIG_UPF0213"/>
    <property type="match status" value="1"/>
</dbReference>
<comment type="caution">
    <text evidence="3">The sequence shown here is derived from an EMBL/GenBank/DDBJ whole genome shotgun (WGS) entry which is preliminary data.</text>
</comment>
<organism evidence="3 4">
    <name type="scientific">Alteraurantiacibacter palmitatis</name>
    <dbReference type="NCBI Taxonomy" id="2054628"/>
    <lineage>
        <taxon>Bacteria</taxon>
        <taxon>Pseudomonadati</taxon>
        <taxon>Pseudomonadota</taxon>
        <taxon>Alphaproteobacteria</taxon>
        <taxon>Sphingomonadales</taxon>
        <taxon>Erythrobacteraceae</taxon>
        <taxon>Alteraurantiacibacter</taxon>
    </lineage>
</organism>
<evidence type="ECO:0000313" key="3">
    <source>
        <dbReference type="EMBL" id="MFC3097184.1"/>
    </source>
</evidence>
<dbReference type="SUPFAM" id="SSF82771">
    <property type="entry name" value="GIY-YIG endonuclease"/>
    <property type="match status" value="1"/>
</dbReference>
<feature type="domain" description="GIY-YIG" evidence="2">
    <location>
        <begin position="5"/>
        <end position="80"/>
    </location>
</feature>
<evidence type="ECO:0000313" key="4">
    <source>
        <dbReference type="Proteomes" id="UP001595456"/>
    </source>
</evidence>
<dbReference type="InterPro" id="IPR050190">
    <property type="entry name" value="UPF0213_domain"/>
</dbReference>
<accession>A0ABV7E5M6</accession>
<dbReference type="InterPro" id="IPR000305">
    <property type="entry name" value="GIY-YIG_endonuc"/>
</dbReference>
<dbReference type="Proteomes" id="UP001595456">
    <property type="component" value="Unassembled WGS sequence"/>
</dbReference>
<gene>
    <name evidence="3" type="ORF">ACFODU_05150</name>
</gene>
<keyword evidence="4" id="KW-1185">Reference proteome</keyword>
<dbReference type="PROSITE" id="PS50164">
    <property type="entry name" value="GIY_YIG"/>
    <property type="match status" value="1"/>
</dbReference>
<evidence type="ECO:0000256" key="1">
    <source>
        <dbReference type="ARBA" id="ARBA00007435"/>
    </source>
</evidence>
<proteinExistence type="inferred from homology"/>